<keyword evidence="3" id="KW-0963">Cytoplasm</keyword>
<dbReference type="PRINTS" id="PR00107">
    <property type="entry name" value="PHOSPHOCPHPR"/>
</dbReference>
<dbReference type="OrthoDB" id="9798965at2"/>
<dbReference type="SUPFAM" id="SSF55594">
    <property type="entry name" value="HPr-like"/>
    <property type="match status" value="1"/>
</dbReference>
<dbReference type="KEGG" id="kak:Kalk_17170"/>
<dbReference type="NCBIfam" id="TIGR01003">
    <property type="entry name" value="PTS_HPr_family"/>
    <property type="match status" value="1"/>
</dbReference>
<gene>
    <name evidence="6" type="ORF">Kalk_17170</name>
</gene>
<dbReference type="RefSeq" id="WP_101895425.1">
    <property type="nucleotide sequence ID" value="NZ_CP022684.1"/>
</dbReference>
<sequence length="90" mass="9812">MKLEKSITIINKLGLHARAASKLVGTASRFESKIILNRSGQEADAKSIMSVLMLAASQGTELQITIKGADAEEAWDHVATLINNRFDEDE</sequence>
<dbReference type="PROSITE" id="PS00589">
    <property type="entry name" value="PTS_HPR_SER"/>
    <property type="match status" value="1"/>
</dbReference>
<dbReference type="Gene3D" id="3.30.1340.10">
    <property type="entry name" value="HPr-like"/>
    <property type="match status" value="1"/>
</dbReference>
<dbReference type="AlphaFoldDB" id="A0A2K9LP76"/>
<dbReference type="CDD" id="cd00367">
    <property type="entry name" value="PTS-HPr_like"/>
    <property type="match status" value="1"/>
</dbReference>
<dbReference type="InterPro" id="IPR001020">
    <property type="entry name" value="PTS_HPr_His_P_site"/>
</dbReference>
<dbReference type="PROSITE" id="PS00369">
    <property type="entry name" value="PTS_HPR_HIS"/>
    <property type="match status" value="1"/>
</dbReference>
<dbReference type="InterPro" id="IPR000032">
    <property type="entry name" value="HPr-like"/>
</dbReference>
<organism evidence="6 7">
    <name type="scientific">Ketobacter alkanivorans</name>
    <dbReference type="NCBI Taxonomy" id="1917421"/>
    <lineage>
        <taxon>Bacteria</taxon>
        <taxon>Pseudomonadati</taxon>
        <taxon>Pseudomonadota</taxon>
        <taxon>Gammaproteobacteria</taxon>
        <taxon>Pseudomonadales</taxon>
        <taxon>Ketobacteraceae</taxon>
        <taxon>Ketobacter</taxon>
    </lineage>
</organism>
<evidence type="ECO:0000313" key="6">
    <source>
        <dbReference type="EMBL" id="AUM14050.1"/>
    </source>
</evidence>
<proteinExistence type="inferred from homology"/>
<dbReference type="EMBL" id="CP022684">
    <property type="protein sequence ID" value="AUM14050.1"/>
    <property type="molecule type" value="Genomic_DNA"/>
</dbReference>
<evidence type="ECO:0000256" key="3">
    <source>
        <dbReference type="ARBA" id="ARBA00022490"/>
    </source>
</evidence>
<evidence type="ECO:0000259" key="5">
    <source>
        <dbReference type="PROSITE" id="PS51350"/>
    </source>
</evidence>
<reference evidence="7" key="1">
    <citation type="submission" date="2017-08" db="EMBL/GenBank/DDBJ databases">
        <title>Direct submision.</title>
        <authorList>
            <person name="Kim S.-J."/>
            <person name="Rhee S.-K."/>
        </authorList>
    </citation>
    <scope>NUCLEOTIDE SEQUENCE [LARGE SCALE GENOMIC DNA]</scope>
    <source>
        <strain evidence="7">GI5</strain>
    </source>
</reference>
<protein>
    <submittedName>
        <fullName evidence="6">Phosphocarrier protein HPr</fullName>
    </submittedName>
</protein>
<dbReference type="InterPro" id="IPR035895">
    <property type="entry name" value="HPr-like_sf"/>
</dbReference>
<dbReference type="Proteomes" id="UP000235116">
    <property type="component" value="Chromosome"/>
</dbReference>
<dbReference type="GO" id="GO:0009401">
    <property type="term" value="P:phosphoenolpyruvate-dependent sugar phosphotransferase system"/>
    <property type="evidence" value="ECO:0007669"/>
    <property type="project" value="UniProtKB-KW"/>
</dbReference>
<evidence type="ECO:0000256" key="4">
    <source>
        <dbReference type="ARBA" id="ARBA00022683"/>
    </source>
</evidence>
<comment type="subcellular location">
    <subcellularLocation>
        <location evidence="1">Cytoplasm</location>
    </subcellularLocation>
</comment>
<feature type="domain" description="HPr" evidence="5">
    <location>
        <begin position="2"/>
        <end position="89"/>
    </location>
</feature>
<dbReference type="GO" id="GO:0005737">
    <property type="term" value="C:cytoplasm"/>
    <property type="evidence" value="ECO:0007669"/>
    <property type="project" value="UniProtKB-SubCell"/>
</dbReference>
<accession>A0A2K9LP76</accession>
<name>A0A2K9LP76_9GAMM</name>
<dbReference type="PANTHER" id="PTHR33705">
    <property type="entry name" value="PHOSPHOCARRIER PROTEIN HPR"/>
    <property type="match status" value="1"/>
</dbReference>
<dbReference type="InterPro" id="IPR050399">
    <property type="entry name" value="HPr"/>
</dbReference>
<evidence type="ECO:0000256" key="2">
    <source>
        <dbReference type="ARBA" id="ARBA00010736"/>
    </source>
</evidence>
<comment type="similarity">
    <text evidence="2">Belongs to the HPr family.</text>
</comment>
<dbReference type="PROSITE" id="PS51350">
    <property type="entry name" value="PTS_HPR_DOM"/>
    <property type="match status" value="1"/>
</dbReference>
<evidence type="ECO:0000313" key="7">
    <source>
        <dbReference type="Proteomes" id="UP000235116"/>
    </source>
</evidence>
<keyword evidence="4" id="KW-0598">Phosphotransferase system</keyword>
<keyword evidence="7" id="KW-1185">Reference proteome</keyword>
<evidence type="ECO:0000256" key="1">
    <source>
        <dbReference type="ARBA" id="ARBA00004496"/>
    </source>
</evidence>
<dbReference type="Pfam" id="PF00381">
    <property type="entry name" value="PTS-HPr"/>
    <property type="match status" value="1"/>
</dbReference>
<dbReference type="InterPro" id="IPR002114">
    <property type="entry name" value="PTS_HPr_Ser_P_site"/>
</dbReference>
<dbReference type="PANTHER" id="PTHR33705:SF2">
    <property type="entry name" value="PHOSPHOCARRIER PROTEIN NPR"/>
    <property type="match status" value="1"/>
</dbReference>